<name>A0ABQ5S394_9CHLO</name>
<feature type="compositionally biased region" description="Gly residues" evidence="1">
    <location>
        <begin position="1482"/>
        <end position="1494"/>
    </location>
</feature>
<protein>
    <submittedName>
        <fullName evidence="2">Uncharacterized protein</fullName>
    </submittedName>
</protein>
<feature type="region of interest" description="Disordered" evidence="1">
    <location>
        <begin position="26"/>
        <end position="45"/>
    </location>
</feature>
<feature type="compositionally biased region" description="Pro residues" evidence="1">
    <location>
        <begin position="1091"/>
        <end position="1102"/>
    </location>
</feature>
<organism evidence="2 3">
    <name type="scientific">Volvox africanus</name>
    <dbReference type="NCBI Taxonomy" id="51714"/>
    <lineage>
        <taxon>Eukaryota</taxon>
        <taxon>Viridiplantae</taxon>
        <taxon>Chlorophyta</taxon>
        <taxon>core chlorophytes</taxon>
        <taxon>Chlorophyceae</taxon>
        <taxon>CS clade</taxon>
        <taxon>Chlamydomonadales</taxon>
        <taxon>Volvocaceae</taxon>
        <taxon>Volvox</taxon>
    </lineage>
</organism>
<comment type="caution">
    <text evidence="2">The sequence shown here is derived from an EMBL/GenBank/DDBJ whole genome shotgun (WGS) entry which is preliminary data.</text>
</comment>
<feature type="region of interest" description="Disordered" evidence="1">
    <location>
        <begin position="97"/>
        <end position="121"/>
    </location>
</feature>
<feature type="compositionally biased region" description="Basic and acidic residues" evidence="1">
    <location>
        <begin position="1066"/>
        <end position="1075"/>
    </location>
</feature>
<evidence type="ECO:0000256" key="1">
    <source>
        <dbReference type="SAM" id="MobiDB-lite"/>
    </source>
</evidence>
<feature type="region of interest" description="Disordered" evidence="1">
    <location>
        <begin position="163"/>
        <end position="184"/>
    </location>
</feature>
<dbReference type="EMBL" id="BSDZ01000019">
    <property type="protein sequence ID" value="GLI64380.1"/>
    <property type="molecule type" value="Genomic_DNA"/>
</dbReference>
<evidence type="ECO:0000313" key="3">
    <source>
        <dbReference type="Proteomes" id="UP001165090"/>
    </source>
</evidence>
<feature type="compositionally biased region" description="Low complexity" evidence="1">
    <location>
        <begin position="539"/>
        <end position="555"/>
    </location>
</feature>
<proteinExistence type="predicted"/>
<dbReference type="Proteomes" id="UP001165090">
    <property type="component" value="Unassembled WGS sequence"/>
</dbReference>
<feature type="region of interest" description="Disordered" evidence="1">
    <location>
        <begin position="1066"/>
        <end position="1110"/>
    </location>
</feature>
<keyword evidence="3" id="KW-1185">Reference proteome</keyword>
<feature type="region of interest" description="Disordered" evidence="1">
    <location>
        <begin position="525"/>
        <end position="555"/>
    </location>
</feature>
<reference evidence="2 3" key="1">
    <citation type="journal article" date="2023" name="IScience">
        <title>Expanded male sex-determining region conserved during the evolution of homothallism in the green alga Volvox.</title>
        <authorList>
            <person name="Yamamoto K."/>
            <person name="Matsuzaki R."/>
            <person name="Mahakham W."/>
            <person name="Heman W."/>
            <person name="Sekimoto H."/>
            <person name="Kawachi M."/>
            <person name="Minakuchi Y."/>
            <person name="Toyoda A."/>
            <person name="Nozaki H."/>
        </authorList>
    </citation>
    <scope>NUCLEOTIDE SEQUENCE [LARGE SCALE GENOMIC DNA]</scope>
    <source>
        <strain evidence="2 3">NIES-4468</strain>
    </source>
</reference>
<feature type="region of interest" description="Disordered" evidence="1">
    <location>
        <begin position="1480"/>
        <end position="1515"/>
    </location>
</feature>
<feature type="region of interest" description="Disordered" evidence="1">
    <location>
        <begin position="709"/>
        <end position="739"/>
    </location>
</feature>
<evidence type="ECO:0000313" key="2">
    <source>
        <dbReference type="EMBL" id="GLI64380.1"/>
    </source>
</evidence>
<accession>A0ABQ5S394</accession>
<sequence>MLHLEGQHPQHSRIWWTARPATTPYHQRPNSAALPATTGPQRQPSLSATLLSPVLPAYPGGSEWVGFPLPPPTTPLVEMQPGGVAPMTMPTWHELSAGPRRQRRRLNGTSSAVGSSPWDYRQAHEPYEPLGDDLPDLICRTRSQNVQQHFQCTAALPGLSNWETGERRTDTPVSGRGLTARLRGPGLHAPRAAAEMTGTAAAGSAPGKFPGVACGGGKGDADFSRTAAMELPSMAGEIACAGAVESKLPGTQFGFESEFGFGTLSDRRDLLYPGDWCDIAAALAEARLRQQLDNERYQQNQAALPINPMPHKCDNTSGSSFMDLGRGCSKSGAAVAAAAVPPPLVAGSTDGAWLEAFMKGTSSRAAADVTPSLEQLARALWALQVLYPNGEWRGVVPAAPAAAGVDADGSQDSGGAVAAAASTAAVTTAAAAAPSHLELHQQELRRQGEAWLRWWWQGTSLAVAQLGVNQPTPDVSPLVLLLDVLQPLVSEVEGVAPPPLRPPGFWRSTVAAAVERQVLAAAASAATRRSGGGGEDSHGSSPPAGASGDSSTAAAAQPPTLLENLTGDKGASGVLRNLMALLHGYIALRLHKGRAVRCLAPAVLQYALQAPYGSGAGGGGRRLLATLPDEDLAALMRWHQLYGSPLQDVTGFVQVLLERSGEISYPSRLLPLPLLLDMLTGISTSPRPLPPPLAGRLAAWVVKHLDSHLGSGSNGRKSGKSGNGSSSSRVDEPDGSSSASVFVGGDAAGIVRASPALSLPTDPRVSATAMATGFAGAVAREGRQTGRTQQQQTLHVVLELFVCVARLAARHVRRTGGRAIAVTTTAAPATAPAATVAVSSGIGSVPTSMWQNEETGEGLRLGEMEEEGRWQEAVTAVSALKAAAALDGGVESAAVLRGDDNPFRAVLDAVLPYLRARFLTCSASELQQAARQLLVARRLFPAPPTPAAAGTSPAATSAAAAAVTTAVTTATAASASSTATNPAAKPLFPTSAAWSSLEAAWEPLLESSGCGGLSPGPLRQMVVDLSFSSPDLLSPAFLAQLLHAVTAEVDRTTFLLNKAAREQLEGRGARVKENTHSSQRQPQPAARTAITPPPPSPSPSPSPKTALSPDEVSHVAAAVARLMAGQRFVPGRVVRRLAAGVLAAAPWMSPTALTQAVWGLAALGAEAPHVIGPTEAELLLNVLGARLAAVPPKSLPLMLWSLARIRLRPATRWMVSYTRIVQAYVRLYDMRQVAQLVWAYGQLTPAAPYSKLYYRPPRRLVRCLLRRSLGALQTGGSRSSRKVPQPLHHQKVSGKENVGSQSLFGNRMAGRLSGARAAAATVRRGGGGLGVSYHYSQLRPGDAALLVFGLAGMEARPGSLWLRRLYGWCGPKLSSFNPRDLGMLLFALGALGAQPPYHWVCRAARCMSVQLSYASGLDVAHAAAGLAQLAPGQVPWSVVATFKAVVPCLLRRRAHKASEATVGDANPANDICAATSAATGDSDGGGAASVGGGCSSDSVQRPAGRRGSGGEGQREPWAGFLRSAFSQLLDNARPPMKPGGLGVGCIARRHWFSRFKWPYIVVGTAVHRNRHVLCCRRRRQADSS</sequence>
<feature type="region of interest" description="Disordered" evidence="1">
    <location>
        <begin position="1274"/>
        <end position="1293"/>
    </location>
</feature>
<gene>
    <name evidence="2" type="ORF">VaNZ11_007646</name>
</gene>